<dbReference type="SUPFAM" id="SSF54928">
    <property type="entry name" value="RNA-binding domain, RBD"/>
    <property type="match status" value="1"/>
</dbReference>
<feature type="compositionally biased region" description="Basic and acidic residues" evidence="6">
    <location>
        <begin position="259"/>
        <end position="280"/>
    </location>
</feature>
<dbReference type="OrthoDB" id="287393at2759"/>
<keyword evidence="3 5" id="KW-0694">RNA-binding</keyword>
<evidence type="ECO:0000256" key="4">
    <source>
        <dbReference type="ARBA" id="ARBA00023242"/>
    </source>
</evidence>
<name>A0A9N8DU39_9STRA</name>
<dbReference type="InterPro" id="IPR034353">
    <property type="entry name" value="ABT1/ESF2_RRM"/>
</dbReference>
<dbReference type="CDD" id="cd12263">
    <property type="entry name" value="RRM_ABT1_like"/>
    <property type="match status" value="1"/>
</dbReference>
<evidence type="ECO:0000256" key="6">
    <source>
        <dbReference type="SAM" id="MobiDB-lite"/>
    </source>
</evidence>
<evidence type="ECO:0000313" key="8">
    <source>
        <dbReference type="EMBL" id="CAB9508569.1"/>
    </source>
</evidence>
<dbReference type="Gene3D" id="3.30.70.330">
    <property type="match status" value="1"/>
</dbReference>
<feature type="region of interest" description="Disordered" evidence="6">
    <location>
        <begin position="1"/>
        <end position="92"/>
    </location>
</feature>
<feature type="compositionally biased region" description="Acidic residues" evidence="6">
    <location>
        <begin position="20"/>
        <end position="31"/>
    </location>
</feature>
<dbReference type="GO" id="GO:0034462">
    <property type="term" value="P:small-subunit processome assembly"/>
    <property type="evidence" value="ECO:0007669"/>
    <property type="project" value="TreeGrafter"/>
</dbReference>
<dbReference type="InterPro" id="IPR035979">
    <property type="entry name" value="RBD_domain_sf"/>
</dbReference>
<dbReference type="Proteomes" id="UP001153069">
    <property type="component" value="Unassembled WGS sequence"/>
</dbReference>
<feature type="compositionally biased region" description="Basic residues" evidence="6">
    <location>
        <begin position="281"/>
        <end position="291"/>
    </location>
</feature>
<feature type="region of interest" description="Disordered" evidence="6">
    <location>
        <begin position="259"/>
        <end position="311"/>
    </location>
</feature>
<evidence type="ECO:0000313" key="9">
    <source>
        <dbReference type="Proteomes" id="UP001153069"/>
    </source>
</evidence>
<comment type="similarity">
    <text evidence="2">Belongs to the ESF2/ABP1 family.</text>
</comment>
<keyword evidence="4" id="KW-0539">Nucleus</keyword>
<sequence length="311" mass="36261">MSKKEKKKAQQKALPKPEETVSDSESDSDADEAVKESQSQDLAHESSDHEDSNEEHVESNDNGEEEEEEQGDSDNEKDKSKDDKKKRKKSKQVFGEDWLAETENFNVKLKKRGVIYVARVPPRMTPTKLKSLLSEFGEVTRVYLVEEDKTVRQRRRKQGGSGSKRYTEGWVEFAKKSIAKHVAQNLNTTPISNYKRSSHYGDLWNLKYLHKFKWSHLTEKVAYERRVREQKLRVEMLQARRENASYVELVETGKKLDRIEERKRKRMEREGTTPKEDSTASKRKKHNKKQKQPREERGDAAAQKALLQSLV</sequence>
<dbReference type="GO" id="GO:0000447">
    <property type="term" value="P:endonucleolytic cleavage in ITS1 to separate SSU-rRNA from 5.8S rRNA and LSU-rRNA from tricistronic rRNA transcript (SSU-rRNA, 5.8S rRNA, LSU-rRNA)"/>
    <property type="evidence" value="ECO:0007669"/>
    <property type="project" value="TreeGrafter"/>
</dbReference>
<dbReference type="EMBL" id="CAICTM010000351">
    <property type="protein sequence ID" value="CAB9508569.1"/>
    <property type="molecule type" value="Genomic_DNA"/>
</dbReference>
<evidence type="ECO:0000259" key="7">
    <source>
        <dbReference type="PROSITE" id="PS50102"/>
    </source>
</evidence>
<dbReference type="GO" id="GO:0000472">
    <property type="term" value="P:endonucleolytic cleavage to generate mature 5'-end of SSU-rRNA from (SSU-rRNA, 5.8S rRNA, LSU-rRNA)"/>
    <property type="evidence" value="ECO:0007669"/>
    <property type="project" value="TreeGrafter"/>
</dbReference>
<evidence type="ECO:0000256" key="2">
    <source>
        <dbReference type="ARBA" id="ARBA00005819"/>
    </source>
</evidence>
<proteinExistence type="inferred from homology"/>
<dbReference type="InterPro" id="IPR012677">
    <property type="entry name" value="Nucleotide-bd_a/b_plait_sf"/>
</dbReference>
<feature type="compositionally biased region" description="Acidic residues" evidence="6">
    <location>
        <begin position="61"/>
        <end position="73"/>
    </location>
</feature>
<dbReference type="InterPro" id="IPR039119">
    <property type="entry name" value="ABT1/Esf2"/>
</dbReference>
<evidence type="ECO:0000256" key="1">
    <source>
        <dbReference type="ARBA" id="ARBA00004604"/>
    </source>
</evidence>
<dbReference type="GO" id="GO:0005730">
    <property type="term" value="C:nucleolus"/>
    <property type="evidence" value="ECO:0007669"/>
    <property type="project" value="UniProtKB-SubCell"/>
</dbReference>
<gene>
    <name evidence="8" type="ORF">SEMRO_352_G124240.1</name>
</gene>
<dbReference type="InterPro" id="IPR000504">
    <property type="entry name" value="RRM_dom"/>
</dbReference>
<keyword evidence="9" id="KW-1185">Reference proteome</keyword>
<evidence type="ECO:0000256" key="3">
    <source>
        <dbReference type="ARBA" id="ARBA00022884"/>
    </source>
</evidence>
<evidence type="ECO:0000256" key="5">
    <source>
        <dbReference type="PROSITE-ProRule" id="PRU00176"/>
    </source>
</evidence>
<dbReference type="PANTHER" id="PTHR12311">
    <property type="entry name" value="ACTIVATOR OF BASAL TRANSCRIPTION 1"/>
    <property type="match status" value="1"/>
</dbReference>
<protein>
    <submittedName>
        <fullName evidence="8">Activator of basal transcription 1</fullName>
    </submittedName>
</protein>
<organism evidence="8 9">
    <name type="scientific">Seminavis robusta</name>
    <dbReference type="NCBI Taxonomy" id="568900"/>
    <lineage>
        <taxon>Eukaryota</taxon>
        <taxon>Sar</taxon>
        <taxon>Stramenopiles</taxon>
        <taxon>Ochrophyta</taxon>
        <taxon>Bacillariophyta</taxon>
        <taxon>Bacillariophyceae</taxon>
        <taxon>Bacillariophycidae</taxon>
        <taxon>Naviculales</taxon>
        <taxon>Naviculaceae</taxon>
        <taxon>Seminavis</taxon>
    </lineage>
</organism>
<dbReference type="GO" id="GO:0000480">
    <property type="term" value="P:endonucleolytic cleavage in 5'-ETS of tricistronic rRNA transcript (SSU-rRNA, 5.8S rRNA, LSU-rRNA)"/>
    <property type="evidence" value="ECO:0007669"/>
    <property type="project" value="TreeGrafter"/>
</dbReference>
<dbReference type="PROSITE" id="PS50102">
    <property type="entry name" value="RRM"/>
    <property type="match status" value="1"/>
</dbReference>
<comment type="caution">
    <text evidence="8">The sequence shown here is derived from an EMBL/GenBank/DDBJ whole genome shotgun (WGS) entry which is preliminary data.</text>
</comment>
<accession>A0A9N8DU39</accession>
<comment type="subcellular location">
    <subcellularLocation>
        <location evidence="1">Nucleus</location>
        <location evidence="1">Nucleolus</location>
    </subcellularLocation>
</comment>
<feature type="compositionally biased region" description="Basic and acidic residues" evidence="6">
    <location>
        <begin position="74"/>
        <end position="83"/>
    </location>
</feature>
<dbReference type="Pfam" id="PF00076">
    <property type="entry name" value="RRM_1"/>
    <property type="match status" value="1"/>
</dbReference>
<feature type="compositionally biased region" description="Basic residues" evidence="6">
    <location>
        <begin position="1"/>
        <end position="10"/>
    </location>
</feature>
<feature type="domain" description="RRM" evidence="7">
    <location>
        <begin position="113"/>
        <end position="211"/>
    </location>
</feature>
<dbReference type="AlphaFoldDB" id="A0A9N8DU39"/>
<feature type="compositionally biased region" description="Basic and acidic residues" evidence="6">
    <location>
        <begin position="42"/>
        <end position="59"/>
    </location>
</feature>
<dbReference type="GO" id="GO:0003723">
    <property type="term" value="F:RNA binding"/>
    <property type="evidence" value="ECO:0007669"/>
    <property type="project" value="UniProtKB-UniRule"/>
</dbReference>
<dbReference type="PANTHER" id="PTHR12311:SF7">
    <property type="entry name" value="ACTIVATOR OF BASAL TRANSCRIPTION 1"/>
    <property type="match status" value="1"/>
</dbReference>
<reference evidence="8" key="1">
    <citation type="submission" date="2020-06" db="EMBL/GenBank/DDBJ databases">
        <authorList>
            <consortium name="Plant Systems Biology data submission"/>
        </authorList>
    </citation>
    <scope>NUCLEOTIDE SEQUENCE</scope>
    <source>
        <strain evidence="8">D6</strain>
    </source>
</reference>